<dbReference type="EMBL" id="GBRH01259743">
    <property type="protein sequence ID" value="JAD38152.1"/>
    <property type="molecule type" value="Transcribed_RNA"/>
</dbReference>
<sequence length="17" mass="2154">MSKMICYRHRDYFTSSE</sequence>
<proteinExistence type="predicted"/>
<name>A0A0A8ZTK6_ARUDO</name>
<organism evidence="1">
    <name type="scientific">Arundo donax</name>
    <name type="common">Giant reed</name>
    <name type="synonym">Donax arundinaceus</name>
    <dbReference type="NCBI Taxonomy" id="35708"/>
    <lineage>
        <taxon>Eukaryota</taxon>
        <taxon>Viridiplantae</taxon>
        <taxon>Streptophyta</taxon>
        <taxon>Embryophyta</taxon>
        <taxon>Tracheophyta</taxon>
        <taxon>Spermatophyta</taxon>
        <taxon>Magnoliopsida</taxon>
        <taxon>Liliopsida</taxon>
        <taxon>Poales</taxon>
        <taxon>Poaceae</taxon>
        <taxon>PACMAD clade</taxon>
        <taxon>Arundinoideae</taxon>
        <taxon>Arundineae</taxon>
        <taxon>Arundo</taxon>
    </lineage>
</organism>
<dbReference type="AlphaFoldDB" id="A0A0A8ZTK6"/>
<protein>
    <submittedName>
        <fullName evidence="1">Uncharacterized protein</fullName>
    </submittedName>
</protein>
<reference evidence="1" key="2">
    <citation type="journal article" date="2015" name="Data Brief">
        <title>Shoot transcriptome of the giant reed, Arundo donax.</title>
        <authorList>
            <person name="Barrero R.A."/>
            <person name="Guerrero F.D."/>
            <person name="Moolhuijzen P."/>
            <person name="Goolsby J.A."/>
            <person name="Tidwell J."/>
            <person name="Bellgard S.E."/>
            <person name="Bellgard M.I."/>
        </authorList>
    </citation>
    <scope>NUCLEOTIDE SEQUENCE</scope>
    <source>
        <tissue evidence="1">Shoot tissue taken approximately 20 cm above the soil surface</tissue>
    </source>
</reference>
<accession>A0A0A8ZTK6</accession>
<reference evidence="1" key="1">
    <citation type="submission" date="2014-09" db="EMBL/GenBank/DDBJ databases">
        <authorList>
            <person name="Magalhaes I.L.F."/>
            <person name="Oliveira U."/>
            <person name="Santos F.R."/>
            <person name="Vidigal T.H.D.A."/>
            <person name="Brescovit A.D."/>
            <person name="Santos A.J."/>
        </authorList>
    </citation>
    <scope>NUCLEOTIDE SEQUENCE</scope>
    <source>
        <tissue evidence="1">Shoot tissue taken approximately 20 cm above the soil surface</tissue>
    </source>
</reference>
<evidence type="ECO:0000313" key="1">
    <source>
        <dbReference type="EMBL" id="JAD38152.1"/>
    </source>
</evidence>